<dbReference type="Proteomes" id="UP000694865">
    <property type="component" value="Unplaced"/>
</dbReference>
<dbReference type="InterPro" id="IPR006553">
    <property type="entry name" value="Leu-rich_rpt_Cys-con_subtyp"/>
</dbReference>
<dbReference type="Pfam" id="PF25372">
    <property type="entry name" value="DUF7885"/>
    <property type="match status" value="1"/>
</dbReference>
<dbReference type="InterPro" id="IPR001810">
    <property type="entry name" value="F-box_dom"/>
</dbReference>
<proteinExistence type="predicted"/>
<dbReference type="InterPro" id="IPR032675">
    <property type="entry name" value="LRR_dom_sf"/>
</dbReference>
<keyword evidence="2" id="KW-1185">Reference proteome</keyword>
<protein>
    <submittedName>
        <fullName evidence="3">F-box/LRR-repeat protein 7-like</fullName>
    </submittedName>
</protein>
<evidence type="ECO:0000313" key="3">
    <source>
        <dbReference type="RefSeq" id="XP_006820631.1"/>
    </source>
</evidence>
<feature type="domain" description="F-box" evidence="1">
    <location>
        <begin position="6"/>
        <end position="54"/>
    </location>
</feature>
<gene>
    <name evidence="3" type="primary">LOC102807699</name>
</gene>
<evidence type="ECO:0000313" key="2">
    <source>
        <dbReference type="Proteomes" id="UP000694865"/>
    </source>
</evidence>
<dbReference type="RefSeq" id="XP_006820631.1">
    <property type="nucleotide sequence ID" value="XM_006820568.1"/>
</dbReference>
<accession>A0ABM0MKU0</accession>
<dbReference type="Pfam" id="PF12937">
    <property type="entry name" value="F-box-like"/>
    <property type="match status" value="1"/>
</dbReference>
<evidence type="ECO:0000259" key="1">
    <source>
        <dbReference type="PROSITE" id="PS50181"/>
    </source>
</evidence>
<dbReference type="SMART" id="SM00367">
    <property type="entry name" value="LRR_CC"/>
    <property type="match status" value="9"/>
</dbReference>
<dbReference type="GeneID" id="102807699"/>
<dbReference type="PROSITE" id="PS50181">
    <property type="entry name" value="FBOX"/>
    <property type="match status" value="1"/>
</dbReference>
<name>A0ABM0MKU0_SACKO</name>
<dbReference type="Gene3D" id="3.80.10.10">
    <property type="entry name" value="Ribonuclease Inhibitor"/>
    <property type="match status" value="2"/>
</dbReference>
<reference evidence="3" key="1">
    <citation type="submission" date="2025-08" db="UniProtKB">
        <authorList>
            <consortium name="RefSeq"/>
        </authorList>
    </citation>
    <scope>IDENTIFICATION</scope>
    <source>
        <tissue evidence="3">Testes</tissue>
    </source>
</reference>
<sequence length="417" mass="47422">MQDDNYGNIFDLPEEVLLHIINFISPISEDFINLKLTSRLFHRLTEDNTLYILRCLRLKPTSHVPGIVLQRVLTSSYMLNYVDFTDCDYVTDAFIGHLLSTCPTVMALYLAGCVRLSNESVRTITDMPFKVKELDLSRCPLITCTSMIQFAKRHGDTLRLLALGQCFGLRKDPYKFGHIAHYVPNLERIYLGWKPENHRLNPLLDMDLQRFLNSCQNLKYIDVSNSQISSYSMQVLANRCHEVRHLNVSRCYVQDNGIESLAKGLPRLTFLDISDCIYITDISLEHLSNGCPQLQHLNVSRCYDVTDSGLLSLQARCHKLRSLSLRHCFNVTDRGVERITTCCADLEFLDIADSVAITNETVERIVMCGNSTFGICVDRCPLITAPVRQRCDASPKQPRAEKCLTLFDILSPGETLV</sequence>
<dbReference type="PANTHER" id="PTHR13318">
    <property type="entry name" value="PARTNER OF PAIRED, ISOFORM B-RELATED"/>
    <property type="match status" value="1"/>
</dbReference>
<dbReference type="SUPFAM" id="SSF52047">
    <property type="entry name" value="RNI-like"/>
    <property type="match status" value="1"/>
</dbReference>
<organism evidence="2 3">
    <name type="scientific">Saccoglossus kowalevskii</name>
    <name type="common">Acorn worm</name>
    <dbReference type="NCBI Taxonomy" id="10224"/>
    <lineage>
        <taxon>Eukaryota</taxon>
        <taxon>Metazoa</taxon>
        <taxon>Hemichordata</taxon>
        <taxon>Enteropneusta</taxon>
        <taxon>Harrimaniidae</taxon>
        <taxon>Saccoglossus</taxon>
    </lineage>
</organism>
<dbReference type="InterPro" id="IPR057207">
    <property type="entry name" value="FBXL15_LRR"/>
</dbReference>